<dbReference type="SUPFAM" id="SSF81383">
    <property type="entry name" value="F-box domain"/>
    <property type="match status" value="1"/>
</dbReference>
<dbReference type="AlphaFoldDB" id="A0AAE0NIE7"/>
<dbReference type="CDD" id="cd09917">
    <property type="entry name" value="F-box_SF"/>
    <property type="match status" value="1"/>
</dbReference>
<evidence type="ECO:0000313" key="3">
    <source>
        <dbReference type="EMBL" id="KAK3382111.1"/>
    </source>
</evidence>
<evidence type="ECO:0000259" key="2">
    <source>
        <dbReference type="PROSITE" id="PS50181"/>
    </source>
</evidence>
<name>A0AAE0NIE7_9PEZI</name>
<keyword evidence="4" id="KW-1185">Reference proteome</keyword>
<sequence length="563" mass="63414">MSKAIAPCRVREQHPGWGLVFEAPKSFDGRWDDADYDNDAKDTYPRIGDRILGFAVHASCWLLLEEAGFRRNPRVLSRLVEINRSQRRSQLEARTIGFVGHDANGKSKWRSDPLNPAEHGQEAIARLMAEAKRQYTPDLPAAPIPVTSDPFTRVPQDIAAMVASFLPTADIWTACRVSRAFWQCIRSHSFWASRFALGGERAWLLEARKRDENFDQFIRNRKRVIERLALVALSALTPSPQPLGFESLSWATVARQLRHDTIGQIRYFGLNERTAFRMPLPIHIGSYVAGIALSTEAEDENDVYLGYQTTDKRSIQLSELRGFVVAVGYEGVHALKPVTNIKKTLAGESGTDLTLVPRAAIENLDNVHDRGGPSDIQETAWIGDYEGWPIFQTARLAMANPVKELEAEFDGYKMVSLSVPQESVKIEKKNDNAKKRVWEFVDIEDDDETNYQPPGKRLRSSSFSTSSMLNTPSGSEEPGESHNILAKEDLRKCGMWLPSIPGPELNLNDHSFAPLECCITKHSRLWWVKFGGRRGADLSRLIGLFTKQRENLYQVSFSCIGLE</sequence>
<dbReference type="Pfam" id="PF24539">
    <property type="entry name" value="DUF7600"/>
    <property type="match status" value="2"/>
</dbReference>
<feature type="region of interest" description="Disordered" evidence="1">
    <location>
        <begin position="449"/>
        <end position="481"/>
    </location>
</feature>
<evidence type="ECO:0000256" key="1">
    <source>
        <dbReference type="SAM" id="MobiDB-lite"/>
    </source>
</evidence>
<dbReference type="PROSITE" id="PS50181">
    <property type="entry name" value="FBOX"/>
    <property type="match status" value="1"/>
</dbReference>
<dbReference type="Gene3D" id="1.20.1280.50">
    <property type="match status" value="1"/>
</dbReference>
<reference evidence="3" key="2">
    <citation type="submission" date="2023-06" db="EMBL/GenBank/DDBJ databases">
        <authorList>
            <consortium name="Lawrence Berkeley National Laboratory"/>
            <person name="Haridas S."/>
            <person name="Hensen N."/>
            <person name="Bonometti L."/>
            <person name="Westerberg I."/>
            <person name="Brannstrom I.O."/>
            <person name="Guillou S."/>
            <person name="Cros-Aarteil S."/>
            <person name="Calhoun S."/>
            <person name="Kuo A."/>
            <person name="Mondo S."/>
            <person name="Pangilinan J."/>
            <person name="Riley R."/>
            <person name="Labutti K."/>
            <person name="Andreopoulos B."/>
            <person name="Lipzen A."/>
            <person name="Chen C."/>
            <person name="Yanf M."/>
            <person name="Daum C."/>
            <person name="Ng V."/>
            <person name="Clum A."/>
            <person name="Steindorff A."/>
            <person name="Ohm R."/>
            <person name="Martin F."/>
            <person name="Silar P."/>
            <person name="Natvig D."/>
            <person name="Lalanne C."/>
            <person name="Gautier V."/>
            <person name="Ament-Velasquez S.L."/>
            <person name="Kruys A."/>
            <person name="Hutchinson M.I."/>
            <person name="Powell A.J."/>
            <person name="Barry K."/>
            <person name="Miller A.N."/>
            <person name="Grigoriev I.V."/>
            <person name="Debuchy R."/>
            <person name="Gladieux P."/>
            <person name="Thoren M.H."/>
            <person name="Johannesson H."/>
        </authorList>
    </citation>
    <scope>NUCLEOTIDE SEQUENCE</scope>
    <source>
        <strain evidence="3">CBS 958.72</strain>
    </source>
</reference>
<feature type="domain" description="F-box" evidence="2">
    <location>
        <begin position="148"/>
        <end position="194"/>
    </location>
</feature>
<comment type="caution">
    <text evidence="3">The sequence shown here is derived from an EMBL/GenBank/DDBJ whole genome shotgun (WGS) entry which is preliminary data.</text>
</comment>
<dbReference type="EMBL" id="JAULSN010000001">
    <property type="protein sequence ID" value="KAK3382111.1"/>
    <property type="molecule type" value="Genomic_DNA"/>
</dbReference>
<dbReference type="InterPro" id="IPR056021">
    <property type="entry name" value="DUF7600"/>
</dbReference>
<dbReference type="InterPro" id="IPR036047">
    <property type="entry name" value="F-box-like_dom_sf"/>
</dbReference>
<dbReference type="Proteomes" id="UP001287356">
    <property type="component" value="Unassembled WGS sequence"/>
</dbReference>
<organism evidence="3 4">
    <name type="scientific">Lasiosphaeria ovina</name>
    <dbReference type="NCBI Taxonomy" id="92902"/>
    <lineage>
        <taxon>Eukaryota</taxon>
        <taxon>Fungi</taxon>
        <taxon>Dikarya</taxon>
        <taxon>Ascomycota</taxon>
        <taxon>Pezizomycotina</taxon>
        <taxon>Sordariomycetes</taxon>
        <taxon>Sordariomycetidae</taxon>
        <taxon>Sordariales</taxon>
        <taxon>Lasiosphaeriaceae</taxon>
        <taxon>Lasiosphaeria</taxon>
    </lineage>
</organism>
<protein>
    <recommendedName>
        <fullName evidence="2">F-box domain-containing protein</fullName>
    </recommendedName>
</protein>
<accession>A0AAE0NIE7</accession>
<proteinExistence type="predicted"/>
<reference evidence="3" key="1">
    <citation type="journal article" date="2023" name="Mol. Phylogenet. Evol.">
        <title>Genome-scale phylogeny and comparative genomics of the fungal order Sordariales.</title>
        <authorList>
            <person name="Hensen N."/>
            <person name="Bonometti L."/>
            <person name="Westerberg I."/>
            <person name="Brannstrom I.O."/>
            <person name="Guillou S."/>
            <person name="Cros-Aarteil S."/>
            <person name="Calhoun S."/>
            <person name="Haridas S."/>
            <person name="Kuo A."/>
            <person name="Mondo S."/>
            <person name="Pangilinan J."/>
            <person name="Riley R."/>
            <person name="LaButti K."/>
            <person name="Andreopoulos B."/>
            <person name="Lipzen A."/>
            <person name="Chen C."/>
            <person name="Yan M."/>
            <person name="Daum C."/>
            <person name="Ng V."/>
            <person name="Clum A."/>
            <person name="Steindorff A."/>
            <person name="Ohm R.A."/>
            <person name="Martin F."/>
            <person name="Silar P."/>
            <person name="Natvig D.O."/>
            <person name="Lalanne C."/>
            <person name="Gautier V."/>
            <person name="Ament-Velasquez S.L."/>
            <person name="Kruys A."/>
            <person name="Hutchinson M.I."/>
            <person name="Powell A.J."/>
            <person name="Barry K."/>
            <person name="Miller A.N."/>
            <person name="Grigoriev I.V."/>
            <person name="Debuchy R."/>
            <person name="Gladieux P."/>
            <person name="Hiltunen Thoren M."/>
            <person name="Johannesson H."/>
        </authorList>
    </citation>
    <scope>NUCLEOTIDE SEQUENCE</scope>
    <source>
        <strain evidence="3">CBS 958.72</strain>
    </source>
</reference>
<evidence type="ECO:0000313" key="4">
    <source>
        <dbReference type="Proteomes" id="UP001287356"/>
    </source>
</evidence>
<gene>
    <name evidence="3" type="ORF">B0T24DRAFT_714269</name>
</gene>
<dbReference type="InterPro" id="IPR001810">
    <property type="entry name" value="F-box_dom"/>
</dbReference>